<sequence length="291" mass="31015">MSSPMSSYYPVSHETNIHITQSGNPAGPLILLLHGLGGSTATFETLLPYLNIETNRLVSVDLEGFGKTGLLSSDIKLSIPRYVDQLESLVAFLQKPAEEKDATTAAAQKVIIIGHSLGSIIAMHYAAKHPEKIRGLALLGPGRSISHVPAARERMLSLASRARIEGISAVADVAAMSNFPSQSEIAVPDEVRDIIRRAVTTCDAEAYAKACEAVAGLDHLDPDYSRISAPTLLLAGSGDVISPPERSVELKGLIGDNSWVTILQDVGHQMILQDLDGSRKAIKSLLEAAHV</sequence>
<name>A0A6V8H0K7_TALPI</name>
<dbReference type="GO" id="GO:0016787">
    <property type="term" value="F:hydrolase activity"/>
    <property type="evidence" value="ECO:0007669"/>
    <property type="project" value="UniProtKB-KW"/>
</dbReference>
<dbReference type="InterPro" id="IPR050266">
    <property type="entry name" value="AB_hydrolase_sf"/>
</dbReference>
<dbReference type="EMBL" id="DF933811">
    <property type="protein sequence ID" value="GAM34189.1"/>
    <property type="molecule type" value="Genomic_DNA"/>
</dbReference>
<feature type="domain" description="Serine aminopeptidase S33" evidence="1">
    <location>
        <begin position="29"/>
        <end position="268"/>
    </location>
</feature>
<dbReference type="PANTHER" id="PTHR43798:SF33">
    <property type="entry name" value="HYDROLASE, PUTATIVE (AFU_ORTHOLOGUE AFUA_2G14860)-RELATED"/>
    <property type="match status" value="1"/>
</dbReference>
<keyword evidence="2" id="KW-0378">Hydrolase</keyword>
<comment type="caution">
    <text evidence="2">The sequence shown here is derived from an EMBL/GenBank/DDBJ whole genome shotgun (WGS) entry which is preliminary data.</text>
</comment>
<dbReference type="Proteomes" id="UP000053095">
    <property type="component" value="Unassembled WGS sequence"/>
</dbReference>
<evidence type="ECO:0000313" key="3">
    <source>
        <dbReference type="Proteomes" id="UP000053095"/>
    </source>
</evidence>
<dbReference type="InterPro" id="IPR022742">
    <property type="entry name" value="Hydrolase_4"/>
</dbReference>
<proteinExistence type="predicted"/>
<evidence type="ECO:0000259" key="1">
    <source>
        <dbReference type="Pfam" id="PF12146"/>
    </source>
</evidence>
<dbReference type="PANTHER" id="PTHR43798">
    <property type="entry name" value="MONOACYLGLYCEROL LIPASE"/>
    <property type="match status" value="1"/>
</dbReference>
<dbReference type="SUPFAM" id="SSF53474">
    <property type="entry name" value="alpha/beta-Hydrolases"/>
    <property type="match status" value="1"/>
</dbReference>
<gene>
    <name evidence="2" type="ORF">TCE0_015r01604</name>
</gene>
<protein>
    <submittedName>
        <fullName evidence="2">Valacyclovir hydrolase</fullName>
    </submittedName>
</protein>
<reference evidence="3" key="1">
    <citation type="journal article" date="2015" name="Genome Announc.">
        <title>Draft genome sequence of Talaromyces cellulolyticus strain Y-94, a source of lignocellulosic biomass-degrading enzymes.</title>
        <authorList>
            <person name="Fujii T."/>
            <person name="Koike H."/>
            <person name="Sawayama S."/>
            <person name="Yano S."/>
            <person name="Inoue H."/>
        </authorList>
    </citation>
    <scope>NUCLEOTIDE SEQUENCE [LARGE SCALE GENOMIC DNA]</scope>
    <source>
        <strain evidence="3">Y-94</strain>
    </source>
</reference>
<dbReference type="InterPro" id="IPR029058">
    <property type="entry name" value="AB_hydrolase_fold"/>
</dbReference>
<accession>A0A6V8H0K7</accession>
<keyword evidence="3" id="KW-1185">Reference proteome</keyword>
<dbReference type="Pfam" id="PF12146">
    <property type="entry name" value="Hydrolase_4"/>
    <property type="match status" value="1"/>
</dbReference>
<dbReference type="GO" id="GO:0016020">
    <property type="term" value="C:membrane"/>
    <property type="evidence" value="ECO:0007669"/>
    <property type="project" value="TreeGrafter"/>
</dbReference>
<dbReference type="AlphaFoldDB" id="A0A6V8H0K7"/>
<evidence type="ECO:0000313" key="2">
    <source>
        <dbReference type="EMBL" id="GAM34189.1"/>
    </source>
</evidence>
<dbReference type="Gene3D" id="3.40.50.1820">
    <property type="entry name" value="alpha/beta hydrolase"/>
    <property type="match status" value="1"/>
</dbReference>
<organism evidence="2 3">
    <name type="scientific">Talaromyces pinophilus</name>
    <name type="common">Penicillium pinophilum</name>
    <dbReference type="NCBI Taxonomy" id="128442"/>
    <lineage>
        <taxon>Eukaryota</taxon>
        <taxon>Fungi</taxon>
        <taxon>Dikarya</taxon>
        <taxon>Ascomycota</taxon>
        <taxon>Pezizomycotina</taxon>
        <taxon>Eurotiomycetes</taxon>
        <taxon>Eurotiomycetidae</taxon>
        <taxon>Eurotiales</taxon>
        <taxon>Trichocomaceae</taxon>
        <taxon>Talaromyces</taxon>
        <taxon>Talaromyces sect. Talaromyces</taxon>
    </lineage>
</organism>